<keyword evidence="2" id="KW-1133">Transmembrane helix</keyword>
<gene>
    <name evidence="3" type="ORF">E4Z66_00265</name>
</gene>
<keyword evidence="3" id="KW-0762">Sugar transport</keyword>
<organism evidence="3 4">
    <name type="scientific">Aliishimia ponticola</name>
    <dbReference type="NCBI Taxonomy" id="2499833"/>
    <lineage>
        <taxon>Bacteria</taxon>
        <taxon>Pseudomonadati</taxon>
        <taxon>Pseudomonadota</taxon>
        <taxon>Alphaproteobacteria</taxon>
        <taxon>Rhodobacterales</taxon>
        <taxon>Paracoccaceae</taxon>
        <taxon>Aliishimia</taxon>
    </lineage>
</organism>
<dbReference type="InterPro" id="IPR050445">
    <property type="entry name" value="Bact_polysacc_biosynth/exp"/>
</dbReference>
<dbReference type="EMBL" id="SRKY01000001">
    <property type="protein sequence ID" value="THH38048.1"/>
    <property type="molecule type" value="Genomic_DNA"/>
</dbReference>
<evidence type="ECO:0000256" key="1">
    <source>
        <dbReference type="SAM" id="Coils"/>
    </source>
</evidence>
<dbReference type="PANTHER" id="PTHR32309">
    <property type="entry name" value="TYROSINE-PROTEIN KINASE"/>
    <property type="match status" value="1"/>
</dbReference>
<comment type="caution">
    <text evidence="3">The sequence shown here is derived from an EMBL/GenBank/DDBJ whole genome shotgun (WGS) entry which is preliminary data.</text>
</comment>
<keyword evidence="3" id="KW-0813">Transport</keyword>
<reference evidence="3 4" key="1">
    <citation type="submission" date="2019-04" db="EMBL/GenBank/DDBJ databases">
        <title>Shimia ponticola sp. nov., isolated from seawater.</title>
        <authorList>
            <person name="Kim Y.-O."/>
            <person name="Yoon J.-H."/>
        </authorList>
    </citation>
    <scope>NUCLEOTIDE SEQUENCE [LARGE SCALE GENOMIC DNA]</scope>
    <source>
        <strain evidence="3 4">MYP11</strain>
    </source>
</reference>
<dbReference type="RefSeq" id="WP_136460940.1">
    <property type="nucleotide sequence ID" value="NZ_SRKY01000001.1"/>
</dbReference>
<dbReference type="GO" id="GO:0004713">
    <property type="term" value="F:protein tyrosine kinase activity"/>
    <property type="evidence" value="ECO:0007669"/>
    <property type="project" value="TreeGrafter"/>
</dbReference>
<sequence>MKRRHLGLFLSFWAFVAVPVAVTGWYLFERAADQYASRVGFSVRAQEFQAPVDLLSGLGNLGSSTTSDSDILYEFIQSQEMVELVDQALDLRNLYAKPENDPIFAFDPDAPIEELVDYWRSMVAIYYDSGTGLIELRVRAFTAPDAVAIAEQILAQSSIMINRLTAVAREDVTRYARQELDQAVARLKEARQALTQFRATTQIVDPTADVQGQMTVLVSLQQQLAETYIELDLLIENSSESDPRVAQLRKQVQVIQSRIDIERRKFGLAGDGESDDAYATLLGRFEELNVDLEFAQTSYLSALQGYDTALREAQQQSRYLAAYLSPTRPESAEFPQRLTLLGLVSLFVFLIWALMALIYYSVRDRS</sequence>
<dbReference type="OrthoDB" id="7800844at2"/>
<keyword evidence="2" id="KW-0812">Transmembrane</keyword>
<keyword evidence="1" id="KW-0175">Coiled coil</keyword>
<dbReference type="GO" id="GO:0005886">
    <property type="term" value="C:plasma membrane"/>
    <property type="evidence" value="ECO:0007669"/>
    <property type="project" value="TreeGrafter"/>
</dbReference>
<keyword evidence="4" id="KW-1185">Reference proteome</keyword>
<feature type="coiled-coil region" evidence="1">
    <location>
        <begin position="180"/>
        <end position="265"/>
    </location>
</feature>
<evidence type="ECO:0000313" key="4">
    <source>
        <dbReference type="Proteomes" id="UP000306602"/>
    </source>
</evidence>
<name>A0A4S4NIK6_9RHOB</name>
<feature type="transmembrane region" description="Helical" evidence="2">
    <location>
        <begin position="338"/>
        <end position="360"/>
    </location>
</feature>
<protein>
    <submittedName>
        <fullName evidence="3">Sugar transporter</fullName>
    </submittedName>
</protein>
<accession>A0A4S4NIK6</accession>
<evidence type="ECO:0000256" key="2">
    <source>
        <dbReference type="SAM" id="Phobius"/>
    </source>
</evidence>
<dbReference type="PANTHER" id="PTHR32309:SF13">
    <property type="entry name" value="FERRIC ENTEROBACTIN TRANSPORT PROTEIN FEPE"/>
    <property type="match status" value="1"/>
</dbReference>
<dbReference type="Proteomes" id="UP000306602">
    <property type="component" value="Unassembled WGS sequence"/>
</dbReference>
<proteinExistence type="predicted"/>
<dbReference type="AlphaFoldDB" id="A0A4S4NIK6"/>
<keyword evidence="2" id="KW-0472">Membrane</keyword>
<evidence type="ECO:0000313" key="3">
    <source>
        <dbReference type="EMBL" id="THH38048.1"/>
    </source>
</evidence>